<keyword evidence="3" id="KW-1185">Reference proteome</keyword>
<organism evidence="2 3">
    <name type="scientific">Luteipulveratus halotolerans</name>
    <dbReference type="NCBI Taxonomy" id="1631356"/>
    <lineage>
        <taxon>Bacteria</taxon>
        <taxon>Bacillati</taxon>
        <taxon>Actinomycetota</taxon>
        <taxon>Actinomycetes</taxon>
        <taxon>Micrococcales</taxon>
        <taxon>Dermacoccaceae</taxon>
        <taxon>Luteipulveratus</taxon>
    </lineage>
</organism>
<comment type="similarity">
    <text evidence="1">Belongs to the phD/YefM antitoxin family.</text>
</comment>
<accession>A0A0L6CGQ9</accession>
<evidence type="ECO:0000313" key="2">
    <source>
        <dbReference type="EMBL" id="KNX36982.1"/>
    </source>
</evidence>
<dbReference type="OrthoDB" id="4735268at2"/>
<sequence length="75" mass="8319">MSETTQIYTMRELSMDTPRVMREINERGRPAVITRRGRFVALITPLADAEVESVALSAAVAASQDRAQLVGEERV</sequence>
<comment type="caution">
    <text evidence="2">The sequence shown here is derived from an EMBL/GenBank/DDBJ whole genome shotgun (WGS) entry which is preliminary data.</text>
</comment>
<dbReference type="Proteomes" id="UP000037397">
    <property type="component" value="Unassembled WGS sequence"/>
</dbReference>
<dbReference type="AlphaFoldDB" id="A0A0L6CGQ9"/>
<dbReference type="SUPFAM" id="SSF143120">
    <property type="entry name" value="YefM-like"/>
    <property type="match status" value="1"/>
</dbReference>
<protein>
    <recommendedName>
        <fullName evidence="4">Antitoxin</fullName>
    </recommendedName>
</protein>
<proteinExistence type="inferred from homology"/>
<name>A0A0L6CGQ9_9MICO</name>
<dbReference type="InterPro" id="IPR036165">
    <property type="entry name" value="YefM-like_sf"/>
</dbReference>
<evidence type="ECO:0000313" key="3">
    <source>
        <dbReference type="Proteomes" id="UP000037397"/>
    </source>
</evidence>
<gene>
    <name evidence="2" type="ORF">VV01_07175</name>
</gene>
<dbReference type="EMBL" id="LAIR01000002">
    <property type="protein sequence ID" value="KNX36982.1"/>
    <property type="molecule type" value="Genomic_DNA"/>
</dbReference>
<reference evidence="3" key="1">
    <citation type="submission" date="2015-03" db="EMBL/GenBank/DDBJ databases">
        <title>Luteipulveratus halotolerans sp. nov., a novel actinobacterium (Dermacoccaceae) from Sarawak, Malaysia.</title>
        <authorList>
            <person name="Juboi H."/>
            <person name="Basik A."/>
            <person name="Shamsul S.S."/>
            <person name="Arnold P."/>
            <person name="Schmitt E.K."/>
            <person name="Sanglier J.-J."/>
            <person name="Yeo T."/>
        </authorList>
    </citation>
    <scope>NUCLEOTIDE SEQUENCE [LARGE SCALE GENOMIC DNA]</scope>
    <source>
        <strain evidence="3">C296001</strain>
    </source>
</reference>
<evidence type="ECO:0008006" key="4">
    <source>
        <dbReference type="Google" id="ProtNLM"/>
    </source>
</evidence>
<evidence type="ECO:0000256" key="1">
    <source>
        <dbReference type="ARBA" id="ARBA00009981"/>
    </source>
</evidence>
<dbReference type="RefSeq" id="WP_050669293.1">
    <property type="nucleotide sequence ID" value="NZ_LAIR01000002.1"/>
</dbReference>